<sequence>MKKILIFALVSCSFLVSDLSRAAQFRNESSVQNKVSDVNKDQIVDKTKGTANKSPNTIKYNTFMKAGYAAYNKKDYKTALTNFKSALSLRPNNVYAVKAIQNTQKRLAGK</sequence>
<reference evidence="3 4" key="2">
    <citation type="submission" date="2018-06" db="EMBL/GenBank/DDBJ databases">
        <title>Metagenomic assembly of (sub)arctic Cyanobacteria and their associated microbiome from non-axenic cultures.</title>
        <authorList>
            <person name="Baurain D."/>
        </authorList>
    </citation>
    <scope>NUCLEOTIDE SEQUENCE [LARGE SCALE GENOMIC DNA]</scope>
    <source>
        <strain evidence="3">ULC066bin1</strain>
    </source>
</reference>
<dbReference type="InterPro" id="IPR019734">
    <property type="entry name" value="TPR_rpt"/>
</dbReference>
<dbReference type="SUPFAM" id="SSF48452">
    <property type="entry name" value="TPR-like"/>
    <property type="match status" value="1"/>
</dbReference>
<dbReference type="PROSITE" id="PS50005">
    <property type="entry name" value="TPR"/>
    <property type="match status" value="1"/>
</dbReference>
<dbReference type="EMBL" id="QBML01000056">
    <property type="protein sequence ID" value="PZO35547.1"/>
    <property type="molecule type" value="Genomic_DNA"/>
</dbReference>
<dbReference type="Proteomes" id="UP000249467">
    <property type="component" value="Unassembled WGS sequence"/>
</dbReference>
<evidence type="ECO:0000256" key="1">
    <source>
        <dbReference type="PROSITE-ProRule" id="PRU00339"/>
    </source>
</evidence>
<comment type="caution">
    <text evidence="3">The sequence shown here is derived from an EMBL/GenBank/DDBJ whole genome shotgun (WGS) entry which is preliminary data.</text>
</comment>
<feature type="signal peptide" evidence="2">
    <location>
        <begin position="1"/>
        <end position="22"/>
    </location>
</feature>
<evidence type="ECO:0000256" key="2">
    <source>
        <dbReference type="SAM" id="SignalP"/>
    </source>
</evidence>
<evidence type="ECO:0000313" key="3">
    <source>
        <dbReference type="EMBL" id="PZO35547.1"/>
    </source>
</evidence>
<feature type="chain" id="PRO_5016044033" evidence="2">
    <location>
        <begin position="23"/>
        <end position="110"/>
    </location>
</feature>
<organism evidence="3 4">
    <name type="scientific">Pseudanabaena frigida</name>
    <dbReference type="NCBI Taxonomy" id="945775"/>
    <lineage>
        <taxon>Bacteria</taxon>
        <taxon>Bacillati</taxon>
        <taxon>Cyanobacteriota</taxon>
        <taxon>Cyanophyceae</taxon>
        <taxon>Pseudanabaenales</taxon>
        <taxon>Pseudanabaenaceae</taxon>
        <taxon>Pseudanabaena</taxon>
    </lineage>
</organism>
<accession>A0A2W4VW58</accession>
<keyword evidence="2" id="KW-0732">Signal</keyword>
<feature type="repeat" description="TPR" evidence="1">
    <location>
        <begin position="60"/>
        <end position="93"/>
    </location>
</feature>
<reference evidence="3 4" key="1">
    <citation type="submission" date="2018-04" db="EMBL/GenBank/DDBJ databases">
        <authorList>
            <person name="Go L.Y."/>
            <person name="Mitchell J.A."/>
        </authorList>
    </citation>
    <scope>NUCLEOTIDE SEQUENCE [LARGE SCALE GENOMIC DNA]</scope>
    <source>
        <strain evidence="3">ULC066bin1</strain>
    </source>
</reference>
<dbReference type="Gene3D" id="1.25.40.10">
    <property type="entry name" value="Tetratricopeptide repeat domain"/>
    <property type="match status" value="1"/>
</dbReference>
<protein>
    <submittedName>
        <fullName evidence="3">Uncharacterized protein</fullName>
    </submittedName>
</protein>
<gene>
    <name evidence="3" type="ORF">DCF19_23660</name>
</gene>
<dbReference type="InterPro" id="IPR011990">
    <property type="entry name" value="TPR-like_helical_dom_sf"/>
</dbReference>
<name>A0A2W4VW58_9CYAN</name>
<evidence type="ECO:0000313" key="4">
    <source>
        <dbReference type="Proteomes" id="UP000249467"/>
    </source>
</evidence>
<proteinExistence type="predicted"/>
<keyword evidence="1" id="KW-0802">TPR repeat</keyword>
<dbReference type="AlphaFoldDB" id="A0A2W4VW58"/>